<organism evidence="2 3">
    <name type="scientific">Terribacillus saccharophilus</name>
    <dbReference type="NCBI Taxonomy" id="361277"/>
    <lineage>
        <taxon>Bacteria</taxon>
        <taxon>Bacillati</taxon>
        <taxon>Bacillota</taxon>
        <taxon>Bacilli</taxon>
        <taxon>Bacillales</taxon>
        <taxon>Bacillaceae</taxon>
        <taxon>Terribacillus</taxon>
    </lineage>
</organism>
<dbReference type="GeneID" id="301155815"/>
<comment type="caution">
    <text evidence="2">The sequence shown here is derived from an EMBL/GenBank/DDBJ whole genome shotgun (WGS) entry which is preliminary data.</text>
</comment>
<dbReference type="RefSeq" id="WP_164072093.1">
    <property type="nucleotide sequence ID" value="NZ_CP008876.1"/>
</dbReference>
<keyword evidence="1" id="KW-1133">Transmembrane helix</keyword>
<protein>
    <submittedName>
        <fullName evidence="2">Uncharacterized protein</fullName>
    </submittedName>
</protein>
<dbReference type="Proteomes" id="UP000199735">
    <property type="component" value="Unassembled WGS sequence"/>
</dbReference>
<sequence>MDDYLEQRIRVLELEVEELKEKAKPNRQDNTWIWAFIPILALLIPVLALVGDIF</sequence>
<proteinExistence type="predicted"/>
<keyword evidence="1" id="KW-0472">Membrane</keyword>
<reference evidence="2 3" key="1">
    <citation type="submission" date="2016-10" db="EMBL/GenBank/DDBJ databases">
        <authorList>
            <person name="Varghese N."/>
            <person name="Submissions S."/>
        </authorList>
    </citation>
    <scope>NUCLEOTIDE SEQUENCE [LARGE SCALE GENOMIC DNA]</scope>
    <source>
        <strain evidence="2 3">DSM 21619</strain>
    </source>
</reference>
<accession>A0AAX2EG07</accession>
<evidence type="ECO:0000313" key="3">
    <source>
        <dbReference type="Proteomes" id="UP000199735"/>
    </source>
</evidence>
<keyword evidence="1" id="KW-0812">Transmembrane</keyword>
<evidence type="ECO:0000313" key="2">
    <source>
        <dbReference type="EMBL" id="SEN36860.1"/>
    </source>
</evidence>
<dbReference type="EMBL" id="FOCD01000002">
    <property type="protein sequence ID" value="SEN36860.1"/>
    <property type="molecule type" value="Genomic_DNA"/>
</dbReference>
<gene>
    <name evidence="2" type="ORF">SAMN04489762_2069</name>
</gene>
<feature type="transmembrane region" description="Helical" evidence="1">
    <location>
        <begin position="32"/>
        <end position="51"/>
    </location>
</feature>
<evidence type="ECO:0000256" key="1">
    <source>
        <dbReference type="SAM" id="Phobius"/>
    </source>
</evidence>
<name>A0AAX2EG07_9BACI</name>
<dbReference type="AlphaFoldDB" id="A0AAX2EG07"/>